<feature type="non-terminal residue" evidence="2">
    <location>
        <position position="122"/>
    </location>
</feature>
<dbReference type="Proteomes" id="UP000324832">
    <property type="component" value="Unassembled WGS sequence"/>
</dbReference>
<feature type="region of interest" description="Disordered" evidence="1">
    <location>
        <begin position="1"/>
        <end position="22"/>
    </location>
</feature>
<evidence type="ECO:0000313" key="2">
    <source>
        <dbReference type="EMBL" id="VVC86903.1"/>
    </source>
</evidence>
<sequence>NARAGGNEKARGTASFMKRSSMQFERDRLNLQKEIDEEKKALLQVRNKTHEKHREQRLYSPNYDLENYLRKNLNPTKESLLSSALGSHFRENLPENREIRKLNDMTRSWHGNPILEENRSQM</sequence>
<dbReference type="EMBL" id="FZQP02000038">
    <property type="protein sequence ID" value="VVC86903.1"/>
    <property type="molecule type" value="Genomic_DNA"/>
</dbReference>
<feature type="non-terminal residue" evidence="2">
    <location>
        <position position="1"/>
    </location>
</feature>
<dbReference type="AlphaFoldDB" id="A0A5E4PP99"/>
<evidence type="ECO:0000313" key="3">
    <source>
        <dbReference type="Proteomes" id="UP000324832"/>
    </source>
</evidence>
<feature type="compositionally biased region" description="Basic and acidic residues" evidence="1">
    <location>
        <begin position="1"/>
        <end position="11"/>
    </location>
</feature>
<reference evidence="2 3" key="1">
    <citation type="submission" date="2017-07" db="EMBL/GenBank/DDBJ databases">
        <authorList>
            <person name="Talla V."/>
            <person name="Backstrom N."/>
        </authorList>
    </citation>
    <scope>NUCLEOTIDE SEQUENCE [LARGE SCALE GENOMIC DNA]</scope>
</reference>
<proteinExistence type="predicted"/>
<evidence type="ECO:0000256" key="1">
    <source>
        <dbReference type="SAM" id="MobiDB-lite"/>
    </source>
</evidence>
<protein>
    <submittedName>
        <fullName evidence="2">Uncharacterized protein</fullName>
    </submittedName>
</protein>
<keyword evidence="3" id="KW-1185">Reference proteome</keyword>
<gene>
    <name evidence="2" type="ORF">LSINAPIS_LOCUS639</name>
</gene>
<accession>A0A5E4PP99</accession>
<organism evidence="2 3">
    <name type="scientific">Leptidea sinapis</name>
    <dbReference type="NCBI Taxonomy" id="189913"/>
    <lineage>
        <taxon>Eukaryota</taxon>
        <taxon>Metazoa</taxon>
        <taxon>Ecdysozoa</taxon>
        <taxon>Arthropoda</taxon>
        <taxon>Hexapoda</taxon>
        <taxon>Insecta</taxon>
        <taxon>Pterygota</taxon>
        <taxon>Neoptera</taxon>
        <taxon>Endopterygota</taxon>
        <taxon>Lepidoptera</taxon>
        <taxon>Glossata</taxon>
        <taxon>Ditrysia</taxon>
        <taxon>Papilionoidea</taxon>
        <taxon>Pieridae</taxon>
        <taxon>Dismorphiinae</taxon>
        <taxon>Leptidea</taxon>
    </lineage>
</organism>
<name>A0A5E4PP99_9NEOP</name>